<evidence type="ECO:0000313" key="2">
    <source>
        <dbReference type="EMBL" id="ORC06785.1"/>
    </source>
</evidence>
<evidence type="ECO:0000313" key="3">
    <source>
        <dbReference type="Proteomes" id="UP000192335"/>
    </source>
</evidence>
<dbReference type="EMBL" id="MWQA01000001">
    <property type="protein sequence ID" value="ORC06785.1"/>
    <property type="molecule type" value="Genomic_DNA"/>
</dbReference>
<organism evidence="2 3">
    <name type="scientific">Mycobacterium persicum</name>
    <dbReference type="NCBI Taxonomy" id="1487726"/>
    <lineage>
        <taxon>Bacteria</taxon>
        <taxon>Bacillati</taxon>
        <taxon>Actinomycetota</taxon>
        <taxon>Actinomycetes</taxon>
        <taxon>Mycobacteriales</taxon>
        <taxon>Mycobacteriaceae</taxon>
        <taxon>Mycobacterium</taxon>
    </lineage>
</organism>
<sequence>MCAQPKLRDDRQPCGLRKALHRPTDEEAPQMKKMTYVVSELTQDPRGILGLSGGRLCRTDVTGGMDVTLLDCSDATVSACRGSVATG</sequence>
<evidence type="ECO:0000256" key="1">
    <source>
        <dbReference type="SAM" id="MobiDB-lite"/>
    </source>
</evidence>
<accession>A0A8E2LP87</accession>
<feature type="region of interest" description="Disordered" evidence="1">
    <location>
        <begin position="1"/>
        <end position="20"/>
    </location>
</feature>
<feature type="compositionally biased region" description="Basic and acidic residues" evidence="1">
    <location>
        <begin position="1"/>
        <end position="12"/>
    </location>
</feature>
<reference evidence="2 3" key="1">
    <citation type="submission" date="2017-02" db="EMBL/GenBank/DDBJ databases">
        <title>Mycobacterium kansasii genomes.</title>
        <authorList>
            <person name="Borowka P."/>
            <person name="Strapagiel D."/>
            <person name="Marciniak B."/>
            <person name="Lach J."/>
            <person name="Bakula Z."/>
            <person name="Van Ingen J."/>
            <person name="Safianowska A."/>
            <person name="Brzostek A."/>
            <person name="Dziadek J."/>
            <person name="Jagielski T."/>
        </authorList>
    </citation>
    <scope>NUCLEOTIDE SEQUENCE [LARGE SCALE GENOMIC DNA]</scope>
    <source>
        <strain evidence="2 3">12MK</strain>
    </source>
</reference>
<comment type="caution">
    <text evidence="2">The sequence shown here is derived from an EMBL/GenBank/DDBJ whole genome shotgun (WGS) entry which is preliminary data.</text>
</comment>
<dbReference type="AlphaFoldDB" id="A0A8E2LP87"/>
<dbReference type="Proteomes" id="UP000192335">
    <property type="component" value="Unassembled WGS sequence"/>
</dbReference>
<gene>
    <name evidence="2" type="ORF">B4U45_09295</name>
</gene>
<proteinExistence type="predicted"/>
<protein>
    <submittedName>
        <fullName evidence="2">Uncharacterized protein</fullName>
    </submittedName>
</protein>
<name>A0A8E2LP87_9MYCO</name>